<dbReference type="CDD" id="cd09117">
    <property type="entry name" value="PLDc_Bfil_DEXD_like"/>
    <property type="match status" value="1"/>
</dbReference>
<keyword evidence="3" id="KW-0255">Endonuclease</keyword>
<sequence length="322" mass="36995">MITGQGELFDEILANPVIEGADKLLIVTGYASANMVARHVDYVRKILKRSFRLELIIGMAVKDGIELKNHKSFIQLQESKDLDFECNYIINPPAIHSKVYTWLKKEEPYKSFTGSANYTQNAFSTSQREAVAPSCPKLASDYFQNLLRESINCNDDFDIISSHIDFYESKRIIKEVHKYDDTNLLSYELEKVTLTLLDRSTGEVPNRSGLNWGQRPEYNRDPNQAYLNIPSDICRSGFFPDLRNVFTILTDDDKQLICVRAQQNGKGLHTTLNNALMGQYFRFRLCLGNGKKITLKDLLKYGRTDVDIYKIDEETYHLDFSV</sequence>
<dbReference type="InterPro" id="IPR019065">
    <property type="entry name" value="RE_NgoFVII_N"/>
</dbReference>
<dbReference type="Proteomes" id="UP000238034">
    <property type="component" value="Unassembled WGS sequence"/>
</dbReference>
<comment type="caution">
    <text evidence="3">The sequence shown here is derived from an EMBL/GenBank/DDBJ whole genome shotgun (WGS) entry which is preliminary data.</text>
</comment>
<dbReference type="AlphaFoldDB" id="A0A2T0UC24"/>
<keyword evidence="4" id="KW-1185">Reference proteome</keyword>
<dbReference type="InterPro" id="IPR048923">
    <property type="entry name" value="RE_NgoFVII_C"/>
</dbReference>
<dbReference type="Gene3D" id="3.30.870.10">
    <property type="entry name" value="Endonuclease Chain A"/>
    <property type="match status" value="1"/>
</dbReference>
<gene>
    <name evidence="3" type="ORF">B0I27_101463</name>
</gene>
<proteinExistence type="predicted"/>
<dbReference type="Pfam" id="PF20731">
    <property type="entry name" value="RE_NgoFVII_C"/>
    <property type="match status" value="1"/>
</dbReference>
<evidence type="ECO:0000313" key="4">
    <source>
        <dbReference type="Proteomes" id="UP000238034"/>
    </source>
</evidence>
<evidence type="ECO:0000313" key="3">
    <source>
        <dbReference type="EMBL" id="PRY55491.1"/>
    </source>
</evidence>
<keyword evidence="3" id="KW-0378">Hydrolase</keyword>
<organism evidence="3 4">
    <name type="scientific">Arcticibacter pallidicorallinus</name>
    <dbReference type="NCBI Taxonomy" id="1259464"/>
    <lineage>
        <taxon>Bacteria</taxon>
        <taxon>Pseudomonadati</taxon>
        <taxon>Bacteroidota</taxon>
        <taxon>Sphingobacteriia</taxon>
        <taxon>Sphingobacteriales</taxon>
        <taxon>Sphingobacteriaceae</taxon>
        <taxon>Arcticibacter</taxon>
    </lineage>
</organism>
<dbReference type="EMBL" id="PVTH01000001">
    <property type="protein sequence ID" value="PRY55491.1"/>
    <property type="molecule type" value="Genomic_DNA"/>
</dbReference>
<name>A0A2T0UC24_9SPHI</name>
<dbReference type="GO" id="GO:0004519">
    <property type="term" value="F:endonuclease activity"/>
    <property type="evidence" value="ECO:0007669"/>
    <property type="project" value="UniProtKB-KW"/>
</dbReference>
<evidence type="ECO:0000259" key="1">
    <source>
        <dbReference type="Pfam" id="PF09565"/>
    </source>
</evidence>
<dbReference type="OrthoDB" id="7107971at2"/>
<feature type="domain" description="Restriction endonuclease type II NgoFVII N-terminal" evidence="1">
    <location>
        <begin position="8"/>
        <end position="154"/>
    </location>
</feature>
<keyword evidence="3" id="KW-0540">Nuclease</keyword>
<evidence type="ECO:0000259" key="2">
    <source>
        <dbReference type="Pfam" id="PF20731"/>
    </source>
</evidence>
<dbReference type="RefSeq" id="WP_106290948.1">
    <property type="nucleotide sequence ID" value="NZ_PVTH01000001.1"/>
</dbReference>
<protein>
    <submittedName>
        <fullName evidence="3">NgoFVII restriction endonuclease</fullName>
    </submittedName>
</protein>
<accession>A0A2T0UC24</accession>
<dbReference type="Pfam" id="PF09565">
    <property type="entry name" value="RE_NgoFVII"/>
    <property type="match status" value="1"/>
</dbReference>
<reference evidence="3 4" key="1">
    <citation type="submission" date="2018-03" db="EMBL/GenBank/DDBJ databases">
        <title>Genomic Encyclopedia of Type Strains, Phase III (KMG-III): the genomes of soil and plant-associated and newly described type strains.</title>
        <authorList>
            <person name="Whitman W."/>
        </authorList>
    </citation>
    <scope>NUCLEOTIDE SEQUENCE [LARGE SCALE GENOMIC DNA]</scope>
    <source>
        <strain evidence="3 4">CGMCC 1.9313</strain>
    </source>
</reference>
<feature type="domain" description="Restriction endonuclease type II NgoFVII C-terminal B3-like DNA-binding" evidence="2">
    <location>
        <begin position="189"/>
        <end position="312"/>
    </location>
</feature>